<dbReference type="KEGG" id="sdyn:Mal52_41480"/>
<dbReference type="AlphaFoldDB" id="A0A517ZT85"/>
<dbReference type="InterPro" id="IPR011990">
    <property type="entry name" value="TPR-like_helical_dom_sf"/>
</dbReference>
<proteinExistence type="predicted"/>
<dbReference type="Proteomes" id="UP000319383">
    <property type="component" value="Chromosome"/>
</dbReference>
<organism evidence="2 3">
    <name type="scientific">Symmachiella dynata</name>
    <dbReference type="NCBI Taxonomy" id="2527995"/>
    <lineage>
        <taxon>Bacteria</taxon>
        <taxon>Pseudomonadati</taxon>
        <taxon>Planctomycetota</taxon>
        <taxon>Planctomycetia</taxon>
        <taxon>Planctomycetales</taxon>
        <taxon>Planctomycetaceae</taxon>
        <taxon>Symmachiella</taxon>
    </lineage>
</organism>
<evidence type="ECO:0000313" key="2">
    <source>
        <dbReference type="EMBL" id="QDU45653.1"/>
    </source>
</evidence>
<dbReference type="Gene3D" id="1.25.40.10">
    <property type="entry name" value="Tetratricopeptide repeat domain"/>
    <property type="match status" value="1"/>
</dbReference>
<dbReference type="SUPFAM" id="SSF48452">
    <property type="entry name" value="TPR-like"/>
    <property type="match status" value="1"/>
</dbReference>
<accession>A0A517ZT85</accession>
<keyword evidence="1" id="KW-0812">Transmembrane</keyword>
<dbReference type="RefSeq" id="WP_145378181.1">
    <property type="nucleotide sequence ID" value="NZ_CP036276.1"/>
</dbReference>
<sequence>MAQAEIAPNGTIEQLTERLRNFESAGLPKPPNYLLSDYLCFLVDNELLPRETSDNVQAIYNDGRYGDAHIDEEILAKTLSQLDAALTAIREMDRPDIEALAETLTSPQESVEANGQEVAQPSVKSTLTTFTAEPELPPLLPSESDNDVTQLMPVSNSRWGLWSRIIVCGILWTLVVLVAGYFGHDKMSALIPKSHVKTHKLVDDTELLERRREFIEDRRALIEEATSEAERQNEMRSLAQAHISRGEYGEYYYIYDSMLRKDPDNDRNKVKLAELLLDTKSSWYHDPVRARKLLEEAVTVDSPLYSRKLLAEALYQTGDKERAIQIRREVDSVYVGLPTRKQWVFKERGRRFSWEMDESYPTKTGRDQRTSRN</sequence>
<evidence type="ECO:0000256" key="1">
    <source>
        <dbReference type="SAM" id="Phobius"/>
    </source>
</evidence>
<evidence type="ECO:0000313" key="3">
    <source>
        <dbReference type="Proteomes" id="UP000319383"/>
    </source>
</evidence>
<evidence type="ECO:0008006" key="4">
    <source>
        <dbReference type="Google" id="ProtNLM"/>
    </source>
</evidence>
<keyword evidence="1" id="KW-1133">Transmembrane helix</keyword>
<gene>
    <name evidence="2" type="ORF">Mal52_41480</name>
</gene>
<feature type="transmembrane region" description="Helical" evidence="1">
    <location>
        <begin position="161"/>
        <end position="183"/>
    </location>
</feature>
<keyword evidence="3" id="KW-1185">Reference proteome</keyword>
<dbReference type="EMBL" id="CP036276">
    <property type="protein sequence ID" value="QDU45653.1"/>
    <property type="molecule type" value="Genomic_DNA"/>
</dbReference>
<protein>
    <recommendedName>
        <fullName evidence="4">Tetratricopeptide repeat protein</fullName>
    </recommendedName>
</protein>
<keyword evidence="1" id="KW-0472">Membrane</keyword>
<name>A0A517ZT85_9PLAN</name>
<reference evidence="2 3" key="1">
    <citation type="submission" date="2019-02" db="EMBL/GenBank/DDBJ databases">
        <title>Deep-cultivation of Planctomycetes and their phenomic and genomic characterization uncovers novel biology.</title>
        <authorList>
            <person name="Wiegand S."/>
            <person name="Jogler M."/>
            <person name="Boedeker C."/>
            <person name="Pinto D."/>
            <person name="Vollmers J."/>
            <person name="Rivas-Marin E."/>
            <person name="Kohn T."/>
            <person name="Peeters S.H."/>
            <person name="Heuer A."/>
            <person name="Rast P."/>
            <person name="Oberbeckmann S."/>
            <person name="Bunk B."/>
            <person name="Jeske O."/>
            <person name="Meyerdierks A."/>
            <person name="Storesund J.E."/>
            <person name="Kallscheuer N."/>
            <person name="Luecker S."/>
            <person name="Lage O.M."/>
            <person name="Pohl T."/>
            <person name="Merkel B.J."/>
            <person name="Hornburger P."/>
            <person name="Mueller R.-W."/>
            <person name="Bruemmer F."/>
            <person name="Labrenz M."/>
            <person name="Spormann A.M."/>
            <person name="Op den Camp H."/>
            <person name="Overmann J."/>
            <person name="Amann R."/>
            <person name="Jetten M.S.M."/>
            <person name="Mascher T."/>
            <person name="Medema M.H."/>
            <person name="Devos D.P."/>
            <person name="Kaster A.-K."/>
            <person name="Ovreas L."/>
            <person name="Rohde M."/>
            <person name="Galperin M.Y."/>
            <person name="Jogler C."/>
        </authorList>
    </citation>
    <scope>NUCLEOTIDE SEQUENCE [LARGE SCALE GENOMIC DNA]</scope>
    <source>
        <strain evidence="2 3">Mal52</strain>
    </source>
</reference>